<evidence type="ECO:0000256" key="2">
    <source>
        <dbReference type="ARBA" id="ARBA00012756"/>
    </source>
</evidence>
<dbReference type="InterPro" id="IPR023230">
    <property type="entry name" value="Glyco_hydro_2_CS"/>
</dbReference>
<dbReference type="InterPro" id="IPR050347">
    <property type="entry name" value="Bact_Beta-galactosidase"/>
</dbReference>
<dbReference type="GO" id="GO:0005990">
    <property type="term" value="P:lactose catabolic process"/>
    <property type="evidence" value="ECO:0007669"/>
    <property type="project" value="TreeGrafter"/>
</dbReference>
<reference evidence="6 7" key="1">
    <citation type="submission" date="2018-06" db="EMBL/GenBank/DDBJ databases">
        <authorList>
            <consortium name="Pathogen Informatics"/>
            <person name="Doyle S."/>
        </authorList>
    </citation>
    <scope>NUCLEOTIDE SEQUENCE [LARGE SCALE GENOMIC DNA]</scope>
    <source>
        <strain evidence="6 7">NCTC12195</strain>
    </source>
</reference>
<dbReference type="InterPro" id="IPR006103">
    <property type="entry name" value="Glyco_hydro_2_cat"/>
</dbReference>
<dbReference type="Pfam" id="PF02836">
    <property type="entry name" value="Glyco_hydro_2_C"/>
    <property type="match status" value="1"/>
</dbReference>
<gene>
    <name evidence="6" type="primary">lacZ_2</name>
    <name evidence="6" type="ORF">NCTC12195_00202</name>
</gene>
<evidence type="ECO:0000313" key="6">
    <source>
        <dbReference type="EMBL" id="SUM30802.1"/>
    </source>
</evidence>
<dbReference type="EC" id="3.2.1.23" evidence="2"/>
<accession>A0A380F9C5</accession>
<evidence type="ECO:0000256" key="4">
    <source>
        <dbReference type="ARBA" id="ARBA00023295"/>
    </source>
</evidence>
<keyword evidence="3 6" id="KW-0378">Hydrolase</keyword>
<proteinExistence type="predicted"/>
<dbReference type="Proteomes" id="UP000255277">
    <property type="component" value="Unassembled WGS sequence"/>
</dbReference>
<dbReference type="PROSITE" id="PS00719">
    <property type="entry name" value="GLYCOSYL_HYDROL_F2_1"/>
    <property type="match status" value="1"/>
</dbReference>
<evidence type="ECO:0000256" key="1">
    <source>
        <dbReference type="ARBA" id="ARBA00001412"/>
    </source>
</evidence>
<organism evidence="6 7">
    <name type="scientific">Staphylococcus gallinarum</name>
    <dbReference type="NCBI Taxonomy" id="1293"/>
    <lineage>
        <taxon>Bacteria</taxon>
        <taxon>Bacillati</taxon>
        <taxon>Bacillota</taxon>
        <taxon>Bacilli</taxon>
        <taxon>Bacillales</taxon>
        <taxon>Staphylococcaceae</taxon>
        <taxon>Staphylococcus</taxon>
    </lineage>
</organism>
<sequence>MNYHDSDPNTGYVMSEIQFAKDMKLMKQGNFNAIRTAHYPKSPLFYELTDKYGFYVMSEADIETHGCGSTIWGR</sequence>
<dbReference type="GO" id="GO:0009341">
    <property type="term" value="C:beta-galactosidase complex"/>
    <property type="evidence" value="ECO:0007669"/>
    <property type="project" value="TreeGrafter"/>
</dbReference>
<dbReference type="AlphaFoldDB" id="A0A380F9C5"/>
<dbReference type="PANTHER" id="PTHR46323">
    <property type="entry name" value="BETA-GALACTOSIDASE"/>
    <property type="match status" value="1"/>
</dbReference>
<dbReference type="InterPro" id="IPR017853">
    <property type="entry name" value="GH"/>
</dbReference>
<dbReference type="EMBL" id="UHDK01000001">
    <property type="protein sequence ID" value="SUM30802.1"/>
    <property type="molecule type" value="Genomic_DNA"/>
</dbReference>
<dbReference type="Gene3D" id="3.20.20.80">
    <property type="entry name" value="Glycosidases"/>
    <property type="match status" value="1"/>
</dbReference>
<evidence type="ECO:0000259" key="5">
    <source>
        <dbReference type="Pfam" id="PF02836"/>
    </source>
</evidence>
<evidence type="ECO:0000256" key="3">
    <source>
        <dbReference type="ARBA" id="ARBA00022801"/>
    </source>
</evidence>
<feature type="domain" description="Glycoside hydrolase family 2 catalytic" evidence="5">
    <location>
        <begin position="2"/>
        <end position="68"/>
    </location>
</feature>
<dbReference type="PANTHER" id="PTHR46323:SF2">
    <property type="entry name" value="BETA-GALACTOSIDASE"/>
    <property type="match status" value="1"/>
</dbReference>
<dbReference type="SUPFAM" id="SSF51445">
    <property type="entry name" value="(Trans)glycosidases"/>
    <property type="match status" value="1"/>
</dbReference>
<protein>
    <recommendedName>
        <fullName evidence="2">beta-galactosidase</fullName>
        <ecNumber evidence="2">3.2.1.23</ecNumber>
    </recommendedName>
</protein>
<comment type="catalytic activity">
    <reaction evidence="1">
        <text>Hydrolysis of terminal non-reducing beta-D-galactose residues in beta-D-galactosides.</text>
        <dbReference type="EC" id="3.2.1.23"/>
    </reaction>
</comment>
<name>A0A380F9C5_STAGA</name>
<keyword evidence="4 6" id="KW-0326">Glycosidase</keyword>
<dbReference type="GO" id="GO:0004565">
    <property type="term" value="F:beta-galactosidase activity"/>
    <property type="evidence" value="ECO:0007669"/>
    <property type="project" value="UniProtKB-EC"/>
</dbReference>
<evidence type="ECO:0000313" key="7">
    <source>
        <dbReference type="Proteomes" id="UP000255277"/>
    </source>
</evidence>